<keyword evidence="3" id="KW-1185">Reference proteome</keyword>
<dbReference type="InterPro" id="IPR001173">
    <property type="entry name" value="Glyco_trans_2-like"/>
</dbReference>
<dbReference type="PANTHER" id="PTHR22916:SF3">
    <property type="entry name" value="UDP-GLCNAC:BETAGAL BETA-1,3-N-ACETYLGLUCOSAMINYLTRANSFERASE-LIKE PROTEIN 1"/>
    <property type="match status" value="1"/>
</dbReference>
<dbReference type="Pfam" id="PF00535">
    <property type="entry name" value="Glycos_transf_2"/>
    <property type="match status" value="1"/>
</dbReference>
<dbReference type="OrthoDB" id="597270at2"/>
<protein>
    <recommendedName>
        <fullName evidence="1">Glycosyltransferase 2-like domain-containing protein</fullName>
    </recommendedName>
</protein>
<dbReference type="STRING" id="421072.SAMN04488097_0643"/>
<dbReference type="SUPFAM" id="SSF53448">
    <property type="entry name" value="Nucleotide-diphospho-sugar transferases"/>
    <property type="match status" value="1"/>
</dbReference>
<dbReference type="CDD" id="cd00761">
    <property type="entry name" value="Glyco_tranf_GTA_type"/>
    <property type="match status" value="1"/>
</dbReference>
<accession>A0A085BFK6</accession>
<name>A0A085BFK6_9FLAO</name>
<dbReference type="Gene3D" id="3.90.550.10">
    <property type="entry name" value="Spore Coat Polysaccharide Biosynthesis Protein SpsA, Chain A"/>
    <property type="match status" value="1"/>
</dbReference>
<dbReference type="RefSeq" id="WP_034977055.1">
    <property type="nucleotide sequence ID" value="NZ_FOFI01000001.1"/>
</dbReference>
<evidence type="ECO:0000313" key="3">
    <source>
        <dbReference type="Proteomes" id="UP000028623"/>
    </source>
</evidence>
<reference evidence="2 3" key="1">
    <citation type="submission" date="2014-07" db="EMBL/GenBank/DDBJ databases">
        <title>Epilithonimonas lactis LMG 22401 Genome.</title>
        <authorList>
            <person name="Pipes S.E."/>
            <person name="Stropko S.J."/>
        </authorList>
    </citation>
    <scope>NUCLEOTIDE SEQUENCE [LARGE SCALE GENOMIC DNA]</scope>
    <source>
        <strain evidence="2 3">LMG 24401</strain>
    </source>
</reference>
<dbReference type="eggNOG" id="COG1215">
    <property type="taxonomic scope" value="Bacteria"/>
</dbReference>
<dbReference type="AlphaFoldDB" id="A0A085BFK6"/>
<sequence length="270" mass="31331">MSFIGKDNLVSVIVPLYNAQDSIVLSLRSVLEQTYTNWEVVIVNDGSTDDSKQIVENFINSQNDEIRSRFSLFDQPNAGPSRTRNRAIDLAKGTYIAFLDSDDVWIPSKLQEQLDLALQYPEVSIIAGAFYHEVEENVPYFEKITFDQLLFKNYFATPMVFIKKEYLLEMDHFFDDNKRYGEDYDLWLRLLQKRDAIFINKILGKNAFGKANFGQSGLSAHLFAMQKGEISTYKDLYHAKALGFGKLVKVLLFSYLKFFRRLCLVYLKRK</sequence>
<feature type="domain" description="Glycosyltransferase 2-like" evidence="1">
    <location>
        <begin position="11"/>
        <end position="149"/>
    </location>
</feature>
<organism evidence="2 3">
    <name type="scientific">Epilithonimonas lactis</name>
    <dbReference type="NCBI Taxonomy" id="421072"/>
    <lineage>
        <taxon>Bacteria</taxon>
        <taxon>Pseudomonadati</taxon>
        <taxon>Bacteroidota</taxon>
        <taxon>Flavobacteriia</taxon>
        <taxon>Flavobacteriales</taxon>
        <taxon>Weeksellaceae</taxon>
        <taxon>Chryseobacterium group</taxon>
        <taxon>Epilithonimonas</taxon>
    </lineage>
</organism>
<dbReference type="Proteomes" id="UP000028623">
    <property type="component" value="Unassembled WGS sequence"/>
</dbReference>
<dbReference type="PANTHER" id="PTHR22916">
    <property type="entry name" value="GLYCOSYLTRANSFERASE"/>
    <property type="match status" value="1"/>
</dbReference>
<dbReference type="EMBL" id="JPLY01000004">
    <property type="protein sequence ID" value="KFC21251.1"/>
    <property type="molecule type" value="Genomic_DNA"/>
</dbReference>
<dbReference type="GO" id="GO:0016758">
    <property type="term" value="F:hexosyltransferase activity"/>
    <property type="evidence" value="ECO:0007669"/>
    <property type="project" value="UniProtKB-ARBA"/>
</dbReference>
<gene>
    <name evidence="2" type="ORF">IO89_13705</name>
</gene>
<evidence type="ECO:0000259" key="1">
    <source>
        <dbReference type="Pfam" id="PF00535"/>
    </source>
</evidence>
<evidence type="ECO:0000313" key="2">
    <source>
        <dbReference type="EMBL" id="KFC21251.1"/>
    </source>
</evidence>
<dbReference type="InterPro" id="IPR029044">
    <property type="entry name" value="Nucleotide-diphossugar_trans"/>
</dbReference>
<proteinExistence type="predicted"/>
<comment type="caution">
    <text evidence="2">The sequence shown here is derived from an EMBL/GenBank/DDBJ whole genome shotgun (WGS) entry which is preliminary data.</text>
</comment>